<dbReference type="RefSeq" id="WP_132415593.1">
    <property type="nucleotide sequence ID" value="NZ_SKFG01000001.1"/>
</dbReference>
<dbReference type="EMBL" id="SKFG01000001">
    <property type="protein sequence ID" value="TCZ80864.1"/>
    <property type="molecule type" value="Genomic_DNA"/>
</dbReference>
<proteinExistence type="predicted"/>
<evidence type="ECO:0008006" key="4">
    <source>
        <dbReference type="Google" id="ProtNLM"/>
    </source>
</evidence>
<reference evidence="2 3" key="1">
    <citation type="submission" date="2019-03" db="EMBL/GenBank/DDBJ databases">
        <authorList>
            <person name="Kim M.K.M."/>
        </authorList>
    </citation>
    <scope>NUCLEOTIDE SEQUENCE [LARGE SCALE GENOMIC DNA]</scope>
    <source>
        <strain evidence="2 3">18JY21-1</strain>
    </source>
</reference>
<gene>
    <name evidence="2" type="ORF">E0485_00800</name>
</gene>
<keyword evidence="1" id="KW-0732">Signal</keyword>
<organism evidence="2 3">
    <name type="scientific">Paenibacillus albiflavus</name>
    <dbReference type="NCBI Taxonomy" id="2545760"/>
    <lineage>
        <taxon>Bacteria</taxon>
        <taxon>Bacillati</taxon>
        <taxon>Bacillota</taxon>
        <taxon>Bacilli</taxon>
        <taxon>Bacillales</taxon>
        <taxon>Paenibacillaceae</taxon>
        <taxon>Paenibacillus</taxon>
    </lineage>
</organism>
<dbReference type="OrthoDB" id="10003605at2"/>
<keyword evidence="3" id="KW-1185">Reference proteome</keyword>
<sequence>MTNKSFIMIVIVLLLGCLQASQAPSMAIQKFGTWKIKLIDKQTRQEINYGSAVVSEIKQIFVINQGSHTISLPSLTSGPSDGYFQMGYTVLFNAEGYLPRIDHNLLISNGEETPLEIELQRPNGNASYIEYFHPSTMNAANDFISNYLSNIP</sequence>
<feature type="chain" id="PRO_5039555382" description="Lipocalin-like domain-containing protein" evidence="1">
    <location>
        <begin position="23"/>
        <end position="152"/>
    </location>
</feature>
<protein>
    <recommendedName>
        <fullName evidence="4">Lipocalin-like domain-containing protein</fullName>
    </recommendedName>
</protein>
<name>A0A4R4EKX4_9BACL</name>
<feature type="signal peptide" evidence="1">
    <location>
        <begin position="1"/>
        <end position="22"/>
    </location>
</feature>
<dbReference type="Proteomes" id="UP000295418">
    <property type="component" value="Unassembled WGS sequence"/>
</dbReference>
<dbReference type="PROSITE" id="PS51257">
    <property type="entry name" value="PROKAR_LIPOPROTEIN"/>
    <property type="match status" value="1"/>
</dbReference>
<accession>A0A4R4EKX4</accession>
<comment type="caution">
    <text evidence="2">The sequence shown here is derived from an EMBL/GenBank/DDBJ whole genome shotgun (WGS) entry which is preliminary data.</text>
</comment>
<evidence type="ECO:0000313" key="3">
    <source>
        <dbReference type="Proteomes" id="UP000295418"/>
    </source>
</evidence>
<dbReference type="AlphaFoldDB" id="A0A4R4EKX4"/>
<evidence type="ECO:0000313" key="2">
    <source>
        <dbReference type="EMBL" id="TCZ80864.1"/>
    </source>
</evidence>
<evidence type="ECO:0000256" key="1">
    <source>
        <dbReference type="SAM" id="SignalP"/>
    </source>
</evidence>